<dbReference type="PANTHER" id="PTHR43580:SF2">
    <property type="entry name" value="CYTOKINE-LIKE NUCLEAR FACTOR N-PAC"/>
    <property type="match status" value="1"/>
</dbReference>
<dbReference type="InterPro" id="IPR051265">
    <property type="entry name" value="HIBADH-related_NP60_sf"/>
</dbReference>
<dbReference type="AlphaFoldDB" id="A0A5B8M0A5"/>
<evidence type="ECO:0000256" key="4">
    <source>
        <dbReference type="PIRSR" id="PIRSR000103-1"/>
    </source>
</evidence>
<dbReference type="Proteomes" id="UP000320216">
    <property type="component" value="Chromosome"/>
</dbReference>
<dbReference type="KEGG" id="huw:FPZ11_00185"/>
<dbReference type="InterPro" id="IPR006115">
    <property type="entry name" value="6PGDH_NADP-bd"/>
</dbReference>
<organism evidence="7 8">
    <name type="scientific">Humibacter ginsenosidimutans</name>
    <dbReference type="NCBI Taxonomy" id="2599293"/>
    <lineage>
        <taxon>Bacteria</taxon>
        <taxon>Bacillati</taxon>
        <taxon>Actinomycetota</taxon>
        <taxon>Actinomycetes</taxon>
        <taxon>Micrococcales</taxon>
        <taxon>Microbacteriaceae</taxon>
        <taxon>Humibacter</taxon>
    </lineage>
</organism>
<evidence type="ECO:0000259" key="5">
    <source>
        <dbReference type="Pfam" id="PF03446"/>
    </source>
</evidence>
<dbReference type="PANTHER" id="PTHR43580">
    <property type="entry name" value="OXIDOREDUCTASE GLYR1-RELATED"/>
    <property type="match status" value="1"/>
</dbReference>
<evidence type="ECO:0000259" key="6">
    <source>
        <dbReference type="Pfam" id="PF14833"/>
    </source>
</evidence>
<evidence type="ECO:0000313" key="7">
    <source>
        <dbReference type="EMBL" id="QDZ13439.1"/>
    </source>
</evidence>
<dbReference type="SUPFAM" id="SSF48179">
    <property type="entry name" value="6-phosphogluconate dehydrogenase C-terminal domain-like"/>
    <property type="match status" value="1"/>
</dbReference>
<dbReference type="InterPro" id="IPR015815">
    <property type="entry name" value="HIBADH-related"/>
</dbReference>
<evidence type="ECO:0000256" key="1">
    <source>
        <dbReference type="ARBA" id="ARBA00009080"/>
    </source>
</evidence>
<name>A0A5B8M0A5_9MICO</name>
<dbReference type="InterPro" id="IPR008927">
    <property type="entry name" value="6-PGluconate_DH-like_C_sf"/>
</dbReference>
<evidence type="ECO:0000313" key="8">
    <source>
        <dbReference type="Proteomes" id="UP000320216"/>
    </source>
</evidence>
<dbReference type="GO" id="GO:0050661">
    <property type="term" value="F:NADP binding"/>
    <property type="evidence" value="ECO:0007669"/>
    <property type="project" value="InterPro"/>
</dbReference>
<sequence>MTNAVTPRVGFLGTGLMGEPMAENLLASGVDLLVWNRSAPAPERLAAKGARVADSVEQLFAQCDVVLMMLSTHDVIDAVLERGTAAFTTHLAGTTLVHLGTTSPRYSAGLERDVKSAGGRYVEAPVSGSREPARRRELVGMLAGDDDAVAAVGPIIELLCASTTVCGAVPAALTMKLAVNVFLVTLVTGLAESFAFAQQQGLDLQQLRGILDGGQMSSPISRVKTAKYVDGDLSPQASIADVLKNCELIVDAASQASLPVPLMQVCRSLFAQAVERGDGTLDMVAVTRP</sequence>
<dbReference type="GO" id="GO:0051287">
    <property type="term" value="F:NAD binding"/>
    <property type="evidence" value="ECO:0007669"/>
    <property type="project" value="InterPro"/>
</dbReference>
<dbReference type="Gene3D" id="3.40.50.720">
    <property type="entry name" value="NAD(P)-binding Rossmann-like Domain"/>
    <property type="match status" value="1"/>
</dbReference>
<evidence type="ECO:0000256" key="2">
    <source>
        <dbReference type="ARBA" id="ARBA00023002"/>
    </source>
</evidence>
<keyword evidence="8" id="KW-1185">Reference proteome</keyword>
<dbReference type="Gene3D" id="1.10.1040.10">
    <property type="entry name" value="N-(1-d-carboxylethyl)-l-norvaline Dehydrogenase, domain 2"/>
    <property type="match status" value="1"/>
</dbReference>
<keyword evidence="2" id="KW-0560">Oxidoreductase</keyword>
<reference evidence="7 8" key="1">
    <citation type="submission" date="2019-07" db="EMBL/GenBank/DDBJ databases">
        <title>Full genome sequence of Humibacter sp. WJ7-1.</title>
        <authorList>
            <person name="Im W.-T."/>
        </authorList>
    </citation>
    <scope>NUCLEOTIDE SEQUENCE [LARGE SCALE GENOMIC DNA]</scope>
    <source>
        <strain evidence="7 8">WJ7-1</strain>
    </source>
</reference>
<feature type="domain" description="6-phosphogluconate dehydrogenase NADP-binding" evidence="5">
    <location>
        <begin position="8"/>
        <end position="167"/>
    </location>
</feature>
<proteinExistence type="inferred from homology"/>
<dbReference type="InterPro" id="IPR029154">
    <property type="entry name" value="HIBADH-like_NADP-bd"/>
</dbReference>
<dbReference type="Pfam" id="PF14833">
    <property type="entry name" value="NAD_binding_11"/>
    <property type="match status" value="1"/>
</dbReference>
<keyword evidence="3" id="KW-0520">NAD</keyword>
<feature type="domain" description="3-hydroxyisobutyrate dehydrogenase-like NAD-binding" evidence="6">
    <location>
        <begin position="172"/>
        <end position="288"/>
    </location>
</feature>
<dbReference type="EMBL" id="CP042305">
    <property type="protein sequence ID" value="QDZ13439.1"/>
    <property type="molecule type" value="Genomic_DNA"/>
</dbReference>
<protein>
    <submittedName>
        <fullName evidence="7">NAD(P)-dependent oxidoreductase</fullName>
    </submittedName>
</protein>
<evidence type="ECO:0000256" key="3">
    <source>
        <dbReference type="ARBA" id="ARBA00023027"/>
    </source>
</evidence>
<comment type="similarity">
    <text evidence="1">Belongs to the HIBADH-related family.</text>
</comment>
<dbReference type="InterPro" id="IPR013328">
    <property type="entry name" value="6PGD_dom2"/>
</dbReference>
<dbReference type="OrthoDB" id="3185659at2"/>
<accession>A0A5B8M0A5</accession>
<dbReference type="PIRSF" id="PIRSF000103">
    <property type="entry name" value="HIBADH"/>
    <property type="match status" value="1"/>
</dbReference>
<dbReference type="RefSeq" id="WP_146317356.1">
    <property type="nucleotide sequence ID" value="NZ_CP042305.1"/>
</dbReference>
<dbReference type="Pfam" id="PF03446">
    <property type="entry name" value="NAD_binding_2"/>
    <property type="match status" value="1"/>
</dbReference>
<dbReference type="SUPFAM" id="SSF51735">
    <property type="entry name" value="NAD(P)-binding Rossmann-fold domains"/>
    <property type="match status" value="1"/>
</dbReference>
<feature type="active site" evidence="4">
    <location>
        <position position="176"/>
    </location>
</feature>
<gene>
    <name evidence="7" type="ORF">FPZ11_00185</name>
</gene>
<dbReference type="GO" id="GO:0016491">
    <property type="term" value="F:oxidoreductase activity"/>
    <property type="evidence" value="ECO:0007669"/>
    <property type="project" value="UniProtKB-KW"/>
</dbReference>
<dbReference type="InterPro" id="IPR036291">
    <property type="entry name" value="NAD(P)-bd_dom_sf"/>
</dbReference>